<sequence>MLNLLAVLAKAAQNVELAEGETRKVFGHLHIIFRDWNFVNTSAAEVHDTLFKKEKGVSKEISNRNLARLELVEAFDSINIWLFPLPVSSTAQLSEKIRFEQLQPSFQSKLRDFRTRVSEQLQDPMLFNQQPLTGHTLAEMMPLFAESLNDNRILPDLVSTQVFIQRIRQKLVEMVRGTLNSMHTYPTDVQDECRGSLETFVEREIELMAKTNNENILKHFQSMADNANDTIRGQLQQLEGKLPLPPIDLAKKCDSIVHEAVASLQKCPKTTSSNYESEIRRLEQQGGVLKERVQHLNERAIRQRSTKLLSQLTASKSELKTKGNIWLDKRIAAKTPFTISMLEGELLRLHSSFEFATPNPELDEVDFEQEMQEFHAQLLEDLHRQYTLHIRHVVLQYIAAAKAKLDNEMQVIVLPQPEAQLHNRILESKERVVLEIAGEMQGWSFPQEEMIHFGNTVGEYTRQLEETYKKQNKLASQNAASREAAAQYQKAKDELAKQLHTMIIQSIPTSDETMNQIYESAVLNTCKKLSEGNQIKHAQMLQSLQADVATMMDQLRAINKKEIENNALMNAAENERQKLEQLTNQVQKTNELATQREKEMQSKLQEKEQKSKRLMNELTSQTEKTEAMERQLKEWQQKSTELAVEKKRNEAEAFQMASKERQATKKLVEERAQKERQLQVQMQAIQRQLEEQQHLLKVKEKEAKAAEIAEEKTRRLAQEKDQALKMAQDERTLRDQLSQDVSIQQAKVAQLESKISTLMRQKSIEAQQLEGTLSNEQRKTQRLELELKRMQDKARELDEEKELWRRQVMDMEQTKQAMSHRVAEESARRAVAEDAAQQVRF</sequence>
<feature type="region of interest" description="Disordered" evidence="2">
    <location>
        <begin position="815"/>
        <end position="841"/>
    </location>
</feature>
<organism evidence="3">
    <name type="scientific">Aphanomyces stellatus</name>
    <dbReference type="NCBI Taxonomy" id="120398"/>
    <lineage>
        <taxon>Eukaryota</taxon>
        <taxon>Sar</taxon>
        <taxon>Stramenopiles</taxon>
        <taxon>Oomycota</taxon>
        <taxon>Saprolegniomycetes</taxon>
        <taxon>Saprolegniales</taxon>
        <taxon>Verrucalvaceae</taxon>
        <taxon>Aphanomyces</taxon>
    </lineage>
</organism>
<evidence type="ECO:0000313" key="3">
    <source>
        <dbReference type="EMBL" id="KAF0712331.1"/>
    </source>
</evidence>
<dbReference type="AlphaFoldDB" id="A0A6A4ZJ53"/>
<reference evidence="3" key="1">
    <citation type="submission" date="2019-06" db="EMBL/GenBank/DDBJ databases">
        <title>Genomics analysis of Aphanomyces spp. identifies a new class of oomycete effector associated with host adaptation.</title>
        <authorList>
            <person name="Gaulin E."/>
        </authorList>
    </citation>
    <scope>NUCLEOTIDE SEQUENCE</scope>
    <source>
        <strain evidence="3">CBS 578.67</strain>
    </source>
</reference>
<feature type="compositionally biased region" description="Basic and acidic residues" evidence="2">
    <location>
        <begin position="821"/>
        <end position="832"/>
    </location>
</feature>
<feature type="coiled-coil region" evidence="1">
    <location>
        <begin position="541"/>
        <end position="814"/>
    </location>
</feature>
<accession>A0A6A4ZJ53</accession>
<gene>
    <name evidence="3" type="ORF">As57867_004852</name>
</gene>
<comment type="caution">
    <text evidence="3">The sequence shown here is derived from an EMBL/GenBank/DDBJ whole genome shotgun (WGS) entry which is preliminary data.</text>
</comment>
<feature type="non-terminal residue" evidence="3">
    <location>
        <position position="841"/>
    </location>
</feature>
<dbReference type="OrthoDB" id="2135133at2759"/>
<evidence type="ECO:0008006" key="4">
    <source>
        <dbReference type="Google" id="ProtNLM"/>
    </source>
</evidence>
<keyword evidence="1" id="KW-0175">Coiled coil</keyword>
<dbReference type="EMBL" id="VJMH01001313">
    <property type="protein sequence ID" value="KAF0712331.1"/>
    <property type="molecule type" value="Genomic_DNA"/>
</dbReference>
<proteinExistence type="predicted"/>
<evidence type="ECO:0000256" key="2">
    <source>
        <dbReference type="SAM" id="MobiDB-lite"/>
    </source>
</evidence>
<name>A0A6A4ZJ53_9STRA</name>
<protein>
    <recommendedName>
        <fullName evidence="4">Guanylate-binding protein N-terminal domain-containing protein</fullName>
    </recommendedName>
</protein>
<evidence type="ECO:0000256" key="1">
    <source>
        <dbReference type="SAM" id="Coils"/>
    </source>
</evidence>